<dbReference type="InterPro" id="IPR012677">
    <property type="entry name" value="Nucleotide-bd_a/b_plait_sf"/>
</dbReference>
<dbReference type="GeneID" id="25334087"/>
<evidence type="ECO:0000313" key="6">
    <source>
        <dbReference type="Proteomes" id="UP000030763"/>
    </source>
</evidence>
<keyword evidence="1 2" id="KW-0694">RNA-binding</keyword>
<dbReference type="Gene3D" id="3.30.70.330">
    <property type="match status" value="1"/>
</dbReference>
<dbReference type="PANTHER" id="PTHR19965">
    <property type="entry name" value="RNA AND EXPORT FACTOR BINDING PROTEIN"/>
    <property type="match status" value="1"/>
</dbReference>
<evidence type="ECO:0000256" key="1">
    <source>
        <dbReference type="ARBA" id="ARBA00022884"/>
    </source>
</evidence>
<dbReference type="VEuPathDB" id="ToxoDB:EMWEY_00001010"/>
<dbReference type="PANTHER" id="PTHR19965:SF35">
    <property type="entry name" value="RNA ANNEALING PROTEIN YRA1"/>
    <property type="match status" value="1"/>
</dbReference>
<dbReference type="Proteomes" id="UP000030763">
    <property type="component" value="Unassembled WGS sequence"/>
</dbReference>
<dbReference type="AlphaFoldDB" id="U6MFE1"/>
<evidence type="ECO:0000313" key="5">
    <source>
        <dbReference type="EMBL" id="CDJ61164.1"/>
    </source>
</evidence>
<evidence type="ECO:0000259" key="4">
    <source>
        <dbReference type="PROSITE" id="PS50102"/>
    </source>
</evidence>
<dbReference type="CDD" id="cd12418">
    <property type="entry name" value="RRM_Aly_REF_like"/>
    <property type="match status" value="1"/>
</dbReference>
<gene>
    <name evidence="5" type="ORF">EMWEY_00001010</name>
</gene>
<dbReference type="InterPro" id="IPR051229">
    <property type="entry name" value="ALYREF_mRNA_export"/>
</dbReference>
<dbReference type="SMART" id="SM00360">
    <property type="entry name" value="RRM"/>
    <property type="match status" value="1"/>
</dbReference>
<accession>U6MFE1</accession>
<dbReference type="GO" id="GO:0006406">
    <property type="term" value="P:mRNA export from nucleus"/>
    <property type="evidence" value="ECO:0007669"/>
    <property type="project" value="TreeGrafter"/>
</dbReference>
<feature type="domain" description="RRM" evidence="4">
    <location>
        <begin position="129"/>
        <end position="207"/>
    </location>
</feature>
<feature type="region of interest" description="Disordered" evidence="3">
    <location>
        <begin position="197"/>
        <end position="244"/>
    </location>
</feature>
<reference evidence="5" key="2">
    <citation type="submission" date="2013-10" db="EMBL/GenBank/DDBJ databases">
        <authorList>
            <person name="Aslett M."/>
        </authorList>
    </citation>
    <scope>NUCLEOTIDE SEQUENCE [LARGE SCALE GENOMIC DNA]</scope>
    <source>
        <strain evidence="5">Weybridge</strain>
    </source>
</reference>
<name>U6MFE1_EIMMA</name>
<feature type="compositionally biased region" description="Low complexity" evidence="3">
    <location>
        <begin position="215"/>
        <end position="232"/>
    </location>
</feature>
<evidence type="ECO:0000256" key="2">
    <source>
        <dbReference type="PROSITE-ProRule" id="PRU00176"/>
    </source>
</evidence>
<dbReference type="OrthoDB" id="1049195at2759"/>
<keyword evidence="6" id="KW-1185">Reference proteome</keyword>
<dbReference type="InterPro" id="IPR000504">
    <property type="entry name" value="RRM_dom"/>
</dbReference>
<sequence>MPVSAAAAGAAAAAGDAALAWSSSTSNSKSSSSSSSSSSSFCCHVCLSQMILWRRRGEREGWRGETDQSAEEVTCVVRGVTAEAVVEVGTVLIVHMVVRVHGAPHPVVPEEEGVHWSWSNGPRGGSSTAIVRISGLDYSVLDSELRELMEKSCEGILKVWIDYDKTDRSRGTGGCVFRTLADAQRAVETFDGRRIEGKPLRLELQRPRGPPGGPPNSWGQSQGQGPSSWGQGPPRGGDRGYNRW</sequence>
<reference evidence="5" key="1">
    <citation type="submission" date="2013-10" db="EMBL/GenBank/DDBJ databases">
        <title>Genomic analysis of the causative agents of coccidiosis in chickens.</title>
        <authorList>
            <person name="Reid A.J."/>
            <person name="Blake D."/>
            <person name="Billington K."/>
            <person name="Browne H."/>
            <person name="Dunn M."/>
            <person name="Hung S."/>
            <person name="Kawahara F."/>
            <person name="Miranda-Saavedra D."/>
            <person name="Mourier T."/>
            <person name="Nagra H."/>
            <person name="Otto T.D."/>
            <person name="Rawlings N."/>
            <person name="Sanchez A."/>
            <person name="Sanders M."/>
            <person name="Subramaniam C."/>
            <person name="Tay Y."/>
            <person name="Dear P."/>
            <person name="Doerig C."/>
            <person name="Gruber A."/>
            <person name="Parkinson J."/>
            <person name="Shirley M."/>
            <person name="Wan K.L."/>
            <person name="Berriman M."/>
            <person name="Tomley F."/>
            <person name="Pain A."/>
        </authorList>
    </citation>
    <scope>NUCLEOTIDE SEQUENCE [LARGE SCALE GENOMIC DNA]</scope>
    <source>
        <strain evidence="5">Weybridge</strain>
    </source>
</reference>
<dbReference type="EMBL" id="HG722022">
    <property type="protein sequence ID" value="CDJ61164.1"/>
    <property type="molecule type" value="Genomic_DNA"/>
</dbReference>
<dbReference type="PROSITE" id="PS50102">
    <property type="entry name" value="RRM"/>
    <property type="match status" value="1"/>
</dbReference>
<proteinExistence type="predicted"/>
<protein>
    <recommendedName>
        <fullName evidence="4">RRM domain-containing protein</fullName>
    </recommendedName>
</protein>
<dbReference type="SUPFAM" id="SSF54928">
    <property type="entry name" value="RNA-binding domain, RBD"/>
    <property type="match status" value="1"/>
</dbReference>
<feature type="compositionally biased region" description="Basic and acidic residues" evidence="3">
    <location>
        <begin position="197"/>
        <end position="206"/>
    </location>
</feature>
<dbReference type="Pfam" id="PF00076">
    <property type="entry name" value="RRM_1"/>
    <property type="match status" value="1"/>
</dbReference>
<dbReference type="RefSeq" id="XP_013337814.1">
    <property type="nucleotide sequence ID" value="XM_013482360.1"/>
</dbReference>
<organism evidence="5 6">
    <name type="scientific">Eimeria maxima</name>
    <name type="common">Coccidian parasite</name>
    <dbReference type="NCBI Taxonomy" id="5804"/>
    <lineage>
        <taxon>Eukaryota</taxon>
        <taxon>Sar</taxon>
        <taxon>Alveolata</taxon>
        <taxon>Apicomplexa</taxon>
        <taxon>Conoidasida</taxon>
        <taxon>Coccidia</taxon>
        <taxon>Eucoccidiorida</taxon>
        <taxon>Eimeriorina</taxon>
        <taxon>Eimeriidae</taxon>
        <taxon>Eimeria</taxon>
    </lineage>
</organism>
<dbReference type="GO" id="GO:0005634">
    <property type="term" value="C:nucleus"/>
    <property type="evidence" value="ECO:0007669"/>
    <property type="project" value="TreeGrafter"/>
</dbReference>
<evidence type="ECO:0000256" key="3">
    <source>
        <dbReference type="SAM" id="MobiDB-lite"/>
    </source>
</evidence>
<dbReference type="GO" id="GO:0003729">
    <property type="term" value="F:mRNA binding"/>
    <property type="evidence" value="ECO:0007669"/>
    <property type="project" value="TreeGrafter"/>
</dbReference>
<dbReference type="InterPro" id="IPR035979">
    <property type="entry name" value="RBD_domain_sf"/>
</dbReference>